<keyword evidence="1" id="KW-0472">Membrane</keyword>
<sequence length="83" mass="9318">MVMVTVSLWGVLPIFLKLGLNYYSAGTIVWFRFFFSFLVLFLFLLISRSDYKILRHPPIIGILGGAALATNYFGMTQGVHLSG</sequence>
<proteinExistence type="predicted"/>
<name>A0A383E534_9ZZZZ</name>
<gene>
    <name evidence="2" type="ORF">METZ01_LOCUS504558</name>
</gene>
<accession>A0A383E534</accession>
<reference evidence="2" key="1">
    <citation type="submission" date="2018-05" db="EMBL/GenBank/DDBJ databases">
        <authorList>
            <person name="Lanie J.A."/>
            <person name="Ng W.-L."/>
            <person name="Kazmierczak K.M."/>
            <person name="Andrzejewski T.M."/>
            <person name="Davidsen T.M."/>
            <person name="Wayne K.J."/>
            <person name="Tettelin H."/>
            <person name="Glass J.I."/>
            <person name="Rusch D."/>
            <person name="Podicherti R."/>
            <person name="Tsui H.-C.T."/>
            <person name="Winkler M.E."/>
        </authorList>
    </citation>
    <scope>NUCLEOTIDE SEQUENCE</scope>
</reference>
<keyword evidence="1" id="KW-1133">Transmembrane helix</keyword>
<evidence type="ECO:0000256" key="1">
    <source>
        <dbReference type="SAM" id="Phobius"/>
    </source>
</evidence>
<protein>
    <submittedName>
        <fullName evidence="2">Uncharacterized protein</fullName>
    </submittedName>
</protein>
<keyword evidence="1" id="KW-0812">Transmembrane</keyword>
<feature type="transmembrane region" description="Helical" evidence="1">
    <location>
        <begin position="58"/>
        <end position="75"/>
    </location>
</feature>
<feature type="non-terminal residue" evidence="2">
    <location>
        <position position="83"/>
    </location>
</feature>
<feature type="transmembrane region" description="Helical" evidence="1">
    <location>
        <begin position="20"/>
        <end position="46"/>
    </location>
</feature>
<organism evidence="2">
    <name type="scientific">marine metagenome</name>
    <dbReference type="NCBI Taxonomy" id="408172"/>
    <lineage>
        <taxon>unclassified sequences</taxon>
        <taxon>metagenomes</taxon>
        <taxon>ecological metagenomes</taxon>
    </lineage>
</organism>
<dbReference type="EMBL" id="UINC01222778">
    <property type="protein sequence ID" value="SVE51704.1"/>
    <property type="molecule type" value="Genomic_DNA"/>
</dbReference>
<dbReference type="AlphaFoldDB" id="A0A383E534"/>
<evidence type="ECO:0000313" key="2">
    <source>
        <dbReference type="EMBL" id="SVE51704.1"/>
    </source>
</evidence>